<dbReference type="Proteomes" id="UP000306102">
    <property type="component" value="Unassembled WGS sequence"/>
</dbReference>
<dbReference type="EMBL" id="SDRB02010313">
    <property type="protein sequence ID" value="THG06968.1"/>
    <property type="molecule type" value="Genomic_DNA"/>
</dbReference>
<accession>A0A4S4DUK3</accession>
<dbReference type="PANTHER" id="PTHR33356:SF17">
    <property type="entry name" value="TPX2 CENTRAL DOMAIN-CONTAINING PROTEIN"/>
    <property type="match status" value="1"/>
</dbReference>
<proteinExistence type="predicted"/>
<comment type="caution">
    <text evidence="1">The sequence shown here is derived from an EMBL/GenBank/DDBJ whole genome shotgun (WGS) entry which is preliminary data.</text>
</comment>
<dbReference type="STRING" id="542762.A0A4S4DUK3"/>
<evidence type="ECO:0000313" key="2">
    <source>
        <dbReference type="Proteomes" id="UP000306102"/>
    </source>
</evidence>
<evidence type="ECO:0000313" key="1">
    <source>
        <dbReference type="EMBL" id="THG06968.1"/>
    </source>
</evidence>
<name>A0A4S4DUK3_CAMSN</name>
<sequence>MMGPNRGGRVVNGGGFENNNGRYARPLGMPQSAWPPLQVQHKNHQAQPSQHGSSGMRVVFLGGSGVKRECAGTGVFLPRRYGNNTSEPRKKTGCSTALLPARVPYRYEYPHLYDRRRQYKQPIRTWHKMKKMYRLFEEHDYGSAEFGSIKAYPNRHSIEVENQIDLNNCEDVEINEGGIIEITLIKKFEENDDEEMKQEKSIEVNKELLMTELSFLDYYDGYEIAKEGNQVELNEEEEIKDKVIKLTCASEKLIDNAIDVPRLIIECPIESKTEQSPESIQHQHKMYFVDFLGVEQFNLIFNTCLIDLVNQLKHTENFQKENFYI</sequence>
<keyword evidence="2" id="KW-1185">Reference proteome</keyword>
<organism evidence="1 2">
    <name type="scientific">Camellia sinensis var. sinensis</name>
    <name type="common">China tea</name>
    <dbReference type="NCBI Taxonomy" id="542762"/>
    <lineage>
        <taxon>Eukaryota</taxon>
        <taxon>Viridiplantae</taxon>
        <taxon>Streptophyta</taxon>
        <taxon>Embryophyta</taxon>
        <taxon>Tracheophyta</taxon>
        <taxon>Spermatophyta</taxon>
        <taxon>Magnoliopsida</taxon>
        <taxon>eudicotyledons</taxon>
        <taxon>Gunneridae</taxon>
        <taxon>Pentapetalae</taxon>
        <taxon>asterids</taxon>
        <taxon>Ericales</taxon>
        <taxon>Theaceae</taxon>
        <taxon>Camellia</taxon>
    </lineage>
</organism>
<dbReference type="AlphaFoldDB" id="A0A4S4DUK3"/>
<dbReference type="PANTHER" id="PTHR33356">
    <property type="entry name" value="TIP41-LIKE PROTEIN"/>
    <property type="match status" value="1"/>
</dbReference>
<protein>
    <submittedName>
        <fullName evidence="1">Uncharacterized protein</fullName>
    </submittedName>
</protein>
<reference evidence="1 2" key="1">
    <citation type="journal article" date="2018" name="Proc. Natl. Acad. Sci. U.S.A.">
        <title>Draft genome sequence of Camellia sinensis var. sinensis provides insights into the evolution of the tea genome and tea quality.</title>
        <authorList>
            <person name="Wei C."/>
            <person name="Yang H."/>
            <person name="Wang S."/>
            <person name="Zhao J."/>
            <person name="Liu C."/>
            <person name="Gao L."/>
            <person name="Xia E."/>
            <person name="Lu Y."/>
            <person name="Tai Y."/>
            <person name="She G."/>
            <person name="Sun J."/>
            <person name="Cao H."/>
            <person name="Tong W."/>
            <person name="Gao Q."/>
            <person name="Li Y."/>
            <person name="Deng W."/>
            <person name="Jiang X."/>
            <person name="Wang W."/>
            <person name="Chen Q."/>
            <person name="Zhang S."/>
            <person name="Li H."/>
            <person name="Wu J."/>
            <person name="Wang P."/>
            <person name="Li P."/>
            <person name="Shi C."/>
            <person name="Zheng F."/>
            <person name="Jian J."/>
            <person name="Huang B."/>
            <person name="Shan D."/>
            <person name="Shi M."/>
            <person name="Fang C."/>
            <person name="Yue Y."/>
            <person name="Li F."/>
            <person name="Li D."/>
            <person name="Wei S."/>
            <person name="Han B."/>
            <person name="Jiang C."/>
            <person name="Yin Y."/>
            <person name="Xia T."/>
            <person name="Zhang Z."/>
            <person name="Bennetzen J.L."/>
            <person name="Zhao S."/>
            <person name="Wan X."/>
        </authorList>
    </citation>
    <scope>NUCLEOTIDE SEQUENCE [LARGE SCALE GENOMIC DNA]</scope>
    <source>
        <strain evidence="2">cv. Shuchazao</strain>
        <tissue evidence="1">Leaf</tissue>
    </source>
</reference>
<gene>
    <name evidence="1" type="ORF">TEA_022883</name>
</gene>